<dbReference type="EMBL" id="JAGFNK010001814">
    <property type="protein sequence ID" value="KAI9429020.1"/>
    <property type="molecule type" value="Genomic_DNA"/>
</dbReference>
<gene>
    <name evidence="1" type="ORF">F5148DRAFT_1296643</name>
</gene>
<dbReference type="Proteomes" id="UP001207468">
    <property type="component" value="Unassembled WGS sequence"/>
</dbReference>
<sequence>KYLKQLQKKIEQADHVVAISRYVLDDVQQYINLDNKPATVIYNGCNITGSLTDIQPPVQLPQQPFLYTIGTITHKKNFHVLPALLAKNNYTLVISGIVQSEEYKQTIIEEAKKWGVENRVLFTGSINENDKYWYYQHCAAFVFPSLAEGFGLPVIEAMHFGRPVILSTLTSLPEVGGEAAYYFQNFEPAHMQQVLANSLQHYNDTPHMATLIQERAALFNWEDTARQYLDIYRSLY</sequence>
<evidence type="ECO:0000313" key="1">
    <source>
        <dbReference type="EMBL" id="KAI9429020.1"/>
    </source>
</evidence>
<keyword evidence="2" id="KW-1185">Reference proteome</keyword>
<proteinExistence type="predicted"/>
<name>A0ACC0TQX8_9AGAM</name>
<protein>
    <submittedName>
        <fullName evidence="1">Uncharacterized protein</fullName>
    </submittedName>
</protein>
<reference evidence="1" key="1">
    <citation type="submission" date="2021-03" db="EMBL/GenBank/DDBJ databases">
        <title>Evolutionary priming and transition to the ectomycorrhizal habit in an iconic lineage of mushroom-forming fungi: is preadaptation a requirement?</title>
        <authorList>
            <consortium name="DOE Joint Genome Institute"/>
            <person name="Looney B.P."/>
            <person name="Miyauchi S."/>
            <person name="Morin E."/>
            <person name="Drula E."/>
            <person name="Courty P.E."/>
            <person name="Chicoki N."/>
            <person name="Fauchery L."/>
            <person name="Kohler A."/>
            <person name="Kuo A."/>
            <person name="LaButti K."/>
            <person name="Pangilinan J."/>
            <person name="Lipzen A."/>
            <person name="Riley R."/>
            <person name="Andreopoulos W."/>
            <person name="He G."/>
            <person name="Johnson J."/>
            <person name="Barry K.W."/>
            <person name="Grigoriev I.V."/>
            <person name="Nagy L."/>
            <person name="Hibbett D."/>
            <person name="Henrissat B."/>
            <person name="Matheny P.B."/>
            <person name="Labbe J."/>
            <person name="Martin A.F."/>
        </authorList>
    </citation>
    <scope>NUCLEOTIDE SEQUENCE</scope>
    <source>
        <strain evidence="1">BPL698</strain>
    </source>
</reference>
<organism evidence="1 2">
    <name type="scientific">Russula earlei</name>
    <dbReference type="NCBI Taxonomy" id="71964"/>
    <lineage>
        <taxon>Eukaryota</taxon>
        <taxon>Fungi</taxon>
        <taxon>Dikarya</taxon>
        <taxon>Basidiomycota</taxon>
        <taxon>Agaricomycotina</taxon>
        <taxon>Agaricomycetes</taxon>
        <taxon>Russulales</taxon>
        <taxon>Russulaceae</taxon>
        <taxon>Russula</taxon>
    </lineage>
</organism>
<feature type="non-terminal residue" evidence="1">
    <location>
        <position position="1"/>
    </location>
</feature>
<accession>A0ACC0TQX8</accession>
<comment type="caution">
    <text evidence="1">The sequence shown here is derived from an EMBL/GenBank/DDBJ whole genome shotgun (WGS) entry which is preliminary data.</text>
</comment>
<evidence type="ECO:0000313" key="2">
    <source>
        <dbReference type="Proteomes" id="UP001207468"/>
    </source>
</evidence>